<organism evidence="1 2">
    <name type="scientific">Pseudomonas asturiensis</name>
    <dbReference type="NCBI Taxonomy" id="1190415"/>
    <lineage>
        <taxon>Bacteria</taxon>
        <taxon>Pseudomonadati</taxon>
        <taxon>Pseudomonadota</taxon>
        <taxon>Gammaproteobacteria</taxon>
        <taxon>Pseudomonadales</taxon>
        <taxon>Pseudomonadaceae</taxon>
        <taxon>Pseudomonas</taxon>
    </lineage>
</organism>
<name>A0ABX6H6P7_9PSED</name>
<sequence>MTDDVKGKILCLRALLRDREAAGKRRKMLNERRLNQAHALALMCLESQDIHPEKVAEALKITDRYIATLKSCIGMVGGNNLQTTATFPEGKVTIDKFSQ</sequence>
<evidence type="ECO:0000313" key="1">
    <source>
        <dbReference type="EMBL" id="QHF01220.1"/>
    </source>
</evidence>
<keyword evidence="2" id="KW-1185">Reference proteome</keyword>
<accession>A0ABX6H6P7</accession>
<dbReference type="RefSeq" id="WP_024687770.1">
    <property type="nucleotide sequence ID" value="NZ_CP047265.1"/>
</dbReference>
<protein>
    <recommendedName>
        <fullName evidence="3">Helix-turn-helix domain-containing protein</fullName>
    </recommendedName>
</protein>
<gene>
    <name evidence="1" type="ORF">N015_01885</name>
</gene>
<dbReference type="Proteomes" id="UP000464644">
    <property type="component" value="Chromosome"/>
</dbReference>
<evidence type="ECO:0008006" key="3">
    <source>
        <dbReference type="Google" id="ProtNLM"/>
    </source>
</evidence>
<dbReference type="EMBL" id="CP047265">
    <property type="protein sequence ID" value="QHF01220.1"/>
    <property type="molecule type" value="Genomic_DNA"/>
</dbReference>
<reference evidence="1 2" key="1">
    <citation type="journal article" date="2014" name="Genome Announc.">
        <title>Draft Genome Sequences of a Phylogenetically Diverse Suite of Pseudomonas syringae Strains from Multiple Source Populations.</title>
        <authorList>
            <person name="Baltrus D.A."/>
            <person name="Yourstone S."/>
            <person name="Lind A."/>
            <person name="Guilbaud C."/>
            <person name="Sands D.C."/>
            <person name="Jones C.D."/>
            <person name="Morris C.E."/>
            <person name="Dangl J.L."/>
        </authorList>
    </citation>
    <scope>NUCLEOTIDE SEQUENCE [LARGE SCALE GENOMIC DNA]</scope>
    <source>
        <strain evidence="1 2">CC1524</strain>
    </source>
</reference>
<evidence type="ECO:0000313" key="2">
    <source>
        <dbReference type="Proteomes" id="UP000464644"/>
    </source>
</evidence>
<proteinExistence type="predicted"/>